<dbReference type="EMBL" id="SLXH01000005">
    <property type="protein sequence ID" value="TCP19411.1"/>
    <property type="molecule type" value="Genomic_DNA"/>
</dbReference>
<protein>
    <submittedName>
        <fullName evidence="2">Hemerythrin-like domain-containing protein</fullName>
    </submittedName>
</protein>
<feature type="domain" description="Hemerythrin-like" evidence="1">
    <location>
        <begin position="8"/>
        <end position="141"/>
    </location>
</feature>
<evidence type="ECO:0000313" key="3">
    <source>
        <dbReference type="Proteomes" id="UP000295182"/>
    </source>
</evidence>
<dbReference type="GO" id="GO:0005886">
    <property type="term" value="C:plasma membrane"/>
    <property type="evidence" value="ECO:0007669"/>
    <property type="project" value="TreeGrafter"/>
</dbReference>
<dbReference type="Gene3D" id="1.20.120.520">
    <property type="entry name" value="nmb1532 protein domain like"/>
    <property type="match status" value="1"/>
</dbReference>
<name>A0A4R2NDT5_9BURK</name>
<dbReference type="OrthoDB" id="8560984at2"/>
<gene>
    <name evidence="2" type="ORF">EV674_10589</name>
</gene>
<keyword evidence="3" id="KW-1185">Reference proteome</keyword>
<accession>A0A4R2NDT5</accession>
<sequence>MPSICLQKIRKEHASLSAVLRSLLLLLDKGPGDAPEAFFDSMRAMLFYIDEIPERLHHPKESRLLFPLVLQRAPEVAPVLAQLEQDHAGGEAAVRQLQHLLLAWELMGEPRRAPFANELARYVQFYMEHMRLEETQVLPLAQQHLDGDDWRELDAAFANNADPLCDSQPRDAAYDRLFSRIVLRAPSPIGLG</sequence>
<dbReference type="Proteomes" id="UP000295182">
    <property type="component" value="Unassembled WGS sequence"/>
</dbReference>
<dbReference type="CDD" id="cd12108">
    <property type="entry name" value="Hr-like"/>
    <property type="match status" value="1"/>
</dbReference>
<dbReference type="AlphaFoldDB" id="A0A4R2NDT5"/>
<evidence type="ECO:0000313" key="2">
    <source>
        <dbReference type="EMBL" id="TCP19411.1"/>
    </source>
</evidence>
<evidence type="ECO:0000259" key="1">
    <source>
        <dbReference type="Pfam" id="PF01814"/>
    </source>
</evidence>
<reference evidence="2 3" key="1">
    <citation type="submission" date="2019-03" db="EMBL/GenBank/DDBJ databases">
        <title>Genomic Encyclopedia of Type Strains, Phase IV (KMG-IV): sequencing the most valuable type-strain genomes for metagenomic binning, comparative biology and taxonomic classification.</title>
        <authorList>
            <person name="Goeker M."/>
        </authorList>
    </citation>
    <scope>NUCLEOTIDE SEQUENCE [LARGE SCALE GENOMIC DNA]</scope>
    <source>
        <strain evidence="2 3">DSM 1837</strain>
    </source>
</reference>
<comment type="caution">
    <text evidence="2">The sequence shown here is derived from an EMBL/GenBank/DDBJ whole genome shotgun (WGS) entry which is preliminary data.</text>
</comment>
<proteinExistence type="predicted"/>
<dbReference type="RefSeq" id="WP_119012139.1">
    <property type="nucleotide sequence ID" value="NZ_QXNC01000003.1"/>
</dbReference>
<dbReference type="Pfam" id="PF01814">
    <property type="entry name" value="Hemerythrin"/>
    <property type="match status" value="1"/>
</dbReference>
<organism evidence="2 3">
    <name type="scientific">Simplicispira metamorpha</name>
    <dbReference type="NCBI Taxonomy" id="80881"/>
    <lineage>
        <taxon>Bacteria</taxon>
        <taxon>Pseudomonadati</taxon>
        <taxon>Pseudomonadota</taxon>
        <taxon>Betaproteobacteria</taxon>
        <taxon>Burkholderiales</taxon>
        <taxon>Comamonadaceae</taxon>
        <taxon>Simplicispira</taxon>
    </lineage>
</organism>
<dbReference type="InterPro" id="IPR012312">
    <property type="entry name" value="Hemerythrin-like"/>
</dbReference>
<dbReference type="PANTHER" id="PTHR39966">
    <property type="entry name" value="BLL2471 PROTEIN-RELATED"/>
    <property type="match status" value="1"/>
</dbReference>
<dbReference type="PANTHER" id="PTHR39966:SF1">
    <property type="entry name" value="HEMERYTHRIN-LIKE DOMAIN-CONTAINING PROTEIN"/>
    <property type="match status" value="1"/>
</dbReference>